<comment type="caution">
    <text evidence="2">The sequence shown here is derived from an EMBL/GenBank/DDBJ whole genome shotgun (WGS) entry which is preliminary data.</text>
</comment>
<feature type="non-terminal residue" evidence="2">
    <location>
        <position position="331"/>
    </location>
</feature>
<name>A0A9N9K2J5_9GLOM</name>
<sequence length="331" mass="37155">RTRTLPNIEVVRQNNDNHPTNSLLEESNRSNNEDVQRPLPISLDLNHSKVNAEIFCKDKSSTPHEPDSKMIELDHEKAIDSTTASQSMTDILKRKQDLLQGFDWIGVSISSSINVTNNANSSDSFEKTNRSRSISRRYSKEALTSTHFRRLDSPSLSTKLSKESMHETTTVVDVATVIDSMAPLEQTNTSEPSISEFSIEWHHFLSANDECTSKIAESPPPSYIDTDLRILEANNSPISTSRTIETSALHSIVPQSVISTNVAWNNFLRTSDVTSNVDFDEDDNENLDINTSISEINSSKLSSKKIVTNKKYKRSNFDEFAKNSIDNEDNL</sequence>
<proteinExistence type="predicted"/>
<protein>
    <submittedName>
        <fullName evidence="2">28859_t:CDS:1</fullName>
    </submittedName>
</protein>
<feature type="non-terminal residue" evidence="2">
    <location>
        <position position="1"/>
    </location>
</feature>
<feature type="compositionally biased region" description="Basic and acidic residues" evidence="1">
    <location>
        <begin position="26"/>
        <end position="36"/>
    </location>
</feature>
<evidence type="ECO:0000313" key="2">
    <source>
        <dbReference type="EMBL" id="CAG8805725.1"/>
    </source>
</evidence>
<evidence type="ECO:0000313" key="3">
    <source>
        <dbReference type="Proteomes" id="UP000789405"/>
    </source>
</evidence>
<dbReference type="Proteomes" id="UP000789405">
    <property type="component" value="Unassembled WGS sequence"/>
</dbReference>
<feature type="region of interest" description="Disordered" evidence="1">
    <location>
        <begin position="12"/>
        <end position="36"/>
    </location>
</feature>
<accession>A0A9N9K2J5</accession>
<dbReference type="AlphaFoldDB" id="A0A9N9K2J5"/>
<gene>
    <name evidence="2" type="ORF">DERYTH_LOCUS24332</name>
</gene>
<keyword evidence="3" id="KW-1185">Reference proteome</keyword>
<dbReference type="EMBL" id="CAJVPY010040416">
    <property type="protein sequence ID" value="CAG8805725.1"/>
    <property type="molecule type" value="Genomic_DNA"/>
</dbReference>
<evidence type="ECO:0000256" key="1">
    <source>
        <dbReference type="SAM" id="MobiDB-lite"/>
    </source>
</evidence>
<organism evidence="2 3">
    <name type="scientific">Dentiscutata erythropus</name>
    <dbReference type="NCBI Taxonomy" id="1348616"/>
    <lineage>
        <taxon>Eukaryota</taxon>
        <taxon>Fungi</taxon>
        <taxon>Fungi incertae sedis</taxon>
        <taxon>Mucoromycota</taxon>
        <taxon>Glomeromycotina</taxon>
        <taxon>Glomeromycetes</taxon>
        <taxon>Diversisporales</taxon>
        <taxon>Gigasporaceae</taxon>
        <taxon>Dentiscutata</taxon>
    </lineage>
</organism>
<dbReference type="OrthoDB" id="2392083at2759"/>
<reference evidence="2" key="1">
    <citation type="submission" date="2021-06" db="EMBL/GenBank/DDBJ databases">
        <authorList>
            <person name="Kallberg Y."/>
            <person name="Tangrot J."/>
            <person name="Rosling A."/>
        </authorList>
    </citation>
    <scope>NUCLEOTIDE SEQUENCE</scope>
    <source>
        <strain evidence="2">MA453B</strain>
    </source>
</reference>